<evidence type="ECO:0000313" key="2">
    <source>
        <dbReference type="EMBL" id="AEO27352.1"/>
    </source>
</evidence>
<dbReference type="GO" id="GO:0046464">
    <property type="term" value="P:acylglycerol catabolic process"/>
    <property type="evidence" value="ECO:0007669"/>
    <property type="project" value="TreeGrafter"/>
</dbReference>
<dbReference type="GO" id="GO:0016020">
    <property type="term" value="C:membrane"/>
    <property type="evidence" value="ECO:0007669"/>
    <property type="project" value="TreeGrafter"/>
</dbReference>
<dbReference type="InterPro" id="IPR000073">
    <property type="entry name" value="AB_hydrolase_1"/>
</dbReference>
<dbReference type="PRINTS" id="PR00111">
    <property type="entry name" value="ABHYDROLASE"/>
</dbReference>
<feature type="domain" description="AB hydrolase-1" evidence="1">
    <location>
        <begin position="29"/>
        <end position="265"/>
    </location>
</feature>
<reference evidence="2" key="1">
    <citation type="submission" date="2011-07" db="EMBL/GenBank/DDBJ databases">
        <title>Biodegradation of r-limonene and other terpenes by Pseudomonas sp. strain 19-rlim.</title>
        <authorList>
            <person name="Eaton R.W."/>
        </authorList>
    </citation>
    <scope>NUCLEOTIDE SEQUENCE</scope>
    <source>
        <strain evidence="2">19-rlim</strain>
    </source>
</reference>
<dbReference type="Pfam" id="PF00561">
    <property type="entry name" value="Abhydrolase_1"/>
    <property type="match status" value="1"/>
</dbReference>
<sequence length="282" mass="31708">MLGAEIRFVETRNFGRIRIAEAGKENSETILFQHGINGHLEAYAKNIIALANDFHVIAFDYVGHGLSTKKDMEYSPLVLADQLAELMDALGLEKAHLSGESLGGWTSAHFAVKYPGRIGRLMLNTAAGLPIATEKGKQDLKNLIELNKRNINNVPSYESVEARMHWLMHENNKALVNEELVNLRLGIYLKPETRAIASKITEIIIRHDDYLIPLDRVACETLFLWTEDNPIHDIETARAASAQVPGSKLYVMKGDAAHWPQYEAPDEFNRITTRFFKTGQVD</sequence>
<dbReference type="InterPro" id="IPR050266">
    <property type="entry name" value="AB_hydrolase_sf"/>
</dbReference>
<dbReference type="PANTHER" id="PTHR43798:SF33">
    <property type="entry name" value="HYDROLASE, PUTATIVE (AFU_ORTHOLOGUE AFUA_2G14860)-RELATED"/>
    <property type="match status" value="1"/>
</dbReference>
<proteinExistence type="predicted"/>
<name>G3LGV9_9PSED</name>
<dbReference type="InterPro" id="IPR029058">
    <property type="entry name" value="AB_hydrolase_fold"/>
</dbReference>
<organism evidence="2">
    <name type="scientific">Pseudomonas sp. 19-rlim</name>
    <dbReference type="NCBI Taxonomy" id="1084570"/>
    <lineage>
        <taxon>Bacteria</taxon>
        <taxon>Pseudomonadati</taxon>
        <taxon>Pseudomonadota</taxon>
        <taxon>Gammaproteobacteria</taxon>
        <taxon>Pseudomonadales</taxon>
        <taxon>Pseudomonadaceae</taxon>
        <taxon>Pseudomonas</taxon>
    </lineage>
</organism>
<accession>G3LGV9</accession>
<protein>
    <submittedName>
        <fullName evidence="2">CmtE</fullName>
    </submittedName>
</protein>
<dbReference type="PANTHER" id="PTHR43798">
    <property type="entry name" value="MONOACYLGLYCEROL LIPASE"/>
    <property type="match status" value="1"/>
</dbReference>
<evidence type="ECO:0000259" key="1">
    <source>
        <dbReference type="Pfam" id="PF00561"/>
    </source>
</evidence>
<dbReference type="EMBL" id="JN379031">
    <property type="protein sequence ID" value="AEO27352.1"/>
    <property type="molecule type" value="Genomic_DNA"/>
</dbReference>
<dbReference type="SUPFAM" id="SSF53474">
    <property type="entry name" value="alpha/beta-Hydrolases"/>
    <property type="match status" value="1"/>
</dbReference>
<dbReference type="Gene3D" id="3.40.50.1820">
    <property type="entry name" value="alpha/beta hydrolase"/>
    <property type="match status" value="1"/>
</dbReference>
<dbReference type="GO" id="GO:0047372">
    <property type="term" value="F:monoacylglycerol lipase activity"/>
    <property type="evidence" value="ECO:0007669"/>
    <property type="project" value="TreeGrafter"/>
</dbReference>
<dbReference type="AlphaFoldDB" id="G3LGV9"/>